<dbReference type="Pfam" id="PF03734">
    <property type="entry name" value="YkuD"/>
    <property type="match status" value="1"/>
</dbReference>
<dbReference type="InterPro" id="IPR005490">
    <property type="entry name" value="LD_TPept_cat_dom"/>
</dbReference>
<dbReference type="GO" id="GO:0016740">
    <property type="term" value="F:transferase activity"/>
    <property type="evidence" value="ECO:0007669"/>
    <property type="project" value="UniProtKB-KW"/>
</dbReference>
<name>A0A5C6ZQ59_9FLAO</name>
<dbReference type="Gene3D" id="1.10.101.10">
    <property type="entry name" value="PGBD-like superfamily/PGBD"/>
    <property type="match status" value="1"/>
</dbReference>
<dbReference type="PANTHER" id="PTHR41533:SF2">
    <property type="entry name" value="BLR7131 PROTEIN"/>
    <property type="match status" value="1"/>
</dbReference>
<evidence type="ECO:0000313" key="11">
    <source>
        <dbReference type="Proteomes" id="UP000321367"/>
    </source>
</evidence>
<dbReference type="Proteomes" id="UP000321367">
    <property type="component" value="Unassembled WGS sequence"/>
</dbReference>
<dbReference type="Pfam" id="PF01471">
    <property type="entry name" value="PG_binding_1"/>
    <property type="match status" value="1"/>
</dbReference>
<dbReference type="OrthoDB" id="9778545at2"/>
<feature type="domain" description="L,D-TPase catalytic" evidence="9">
    <location>
        <begin position="329"/>
        <end position="507"/>
    </location>
</feature>
<dbReference type="GO" id="GO:0071555">
    <property type="term" value="P:cell wall organization"/>
    <property type="evidence" value="ECO:0007669"/>
    <property type="project" value="UniProtKB-UniRule"/>
</dbReference>
<keyword evidence="5 7" id="KW-0573">Peptidoglycan synthesis</keyword>
<evidence type="ECO:0000256" key="8">
    <source>
        <dbReference type="SAM" id="MobiDB-lite"/>
    </source>
</evidence>
<dbReference type="InterPro" id="IPR045380">
    <property type="entry name" value="LD_TPept_scaffold_dom"/>
</dbReference>
<sequence length="560" mass="64680">MKARINRSMNSLKTLDLVTKKVFLIGILLLLGIFSCKNKNEDATDLNQSEEPSEETTLGTKNSISKILSSPKSDELFLSDSVKKFYEKKEYLPTWSNNKLREGFIETLKNAEAEGLYFKDYHGNEIEAIEGSLNSQNNNEKSRYDILLTDAFFKFSSHLLNGKTNPQKIHEIFDLPKNRANLSVLLNNALAKNDLEIAFNELRPNNPVYSQLIVSLKEYKEKLKDSVEFKEIDGGEMIKPGMQDARLQKIKFRLMVLGYLKDIDPFTNDYSQPVQDAIKQIQLENGLLSDGIVGNSTIKLLNIDYKARYNQVLANLERWRWYPRDLGEHYILVNIANYHLEVIKDNKIISSHKIMVGTDLRKTPIFSDEIEYIVFNPNWTIPPTIKNKDVIPGVRKDSSYLKRKNIDIYSSNGELLNPNEVDWNSNKVRSYTYRQKPGSSNPLGKVKIIYPNKHLIYLHDTPSKSLFARNSRAQSSGCIRVENVMELVEYLLSDQSDYNSGKINEILEKGKLKQVQMDQRVTVHHLYWTAWIENGKPRFTEDIYNYDEKIIEELNKVSKP</sequence>
<dbReference type="Gene3D" id="2.40.440.10">
    <property type="entry name" value="L,D-transpeptidase catalytic domain-like"/>
    <property type="match status" value="1"/>
</dbReference>
<evidence type="ECO:0000256" key="5">
    <source>
        <dbReference type="ARBA" id="ARBA00022984"/>
    </source>
</evidence>
<dbReference type="InterPro" id="IPR036365">
    <property type="entry name" value="PGBD-like_sf"/>
</dbReference>
<comment type="similarity">
    <text evidence="2">Belongs to the YkuD family.</text>
</comment>
<comment type="pathway">
    <text evidence="1 7">Cell wall biogenesis; peptidoglycan biosynthesis.</text>
</comment>
<protein>
    <submittedName>
        <fullName evidence="10">L,D-transpeptidase family protein</fullName>
    </submittedName>
</protein>
<comment type="caution">
    <text evidence="10">The sequence shown here is derived from an EMBL/GenBank/DDBJ whole genome shotgun (WGS) entry which is preliminary data.</text>
</comment>
<dbReference type="PANTHER" id="PTHR41533">
    <property type="entry name" value="L,D-TRANSPEPTIDASE HI_1667-RELATED"/>
    <property type="match status" value="1"/>
</dbReference>
<gene>
    <name evidence="10" type="ORF">ES724_13345</name>
</gene>
<dbReference type="GO" id="GO:0009252">
    <property type="term" value="P:peptidoglycan biosynthetic process"/>
    <property type="evidence" value="ECO:0007669"/>
    <property type="project" value="UniProtKB-UniPathway"/>
</dbReference>
<dbReference type="InterPro" id="IPR036366">
    <property type="entry name" value="PGBDSf"/>
</dbReference>
<evidence type="ECO:0000256" key="6">
    <source>
        <dbReference type="ARBA" id="ARBA00023316"/>
    </source>
</evidence>
<dbReference type="InterPro" id="IPR038063">
    <property type="entry name" value="Transpep_catalytic_dom"/>
</dbReference>
<reference evidence="10 11" key="1">
    <citation type="submission" date="2019-08" db="EMBL/GenBank/DDBJ databases">
        <title>Genome sequence of Gillisia hiemivivida IC154 (type strain).</title>
        <authorList>
            <person name="Bowman J.P."/>
        </authorList>
    </citation>
    <scope>NUCLEOTIDE SEQUENCE [LARGE SCALE GENOMIC DNA]</scope>
    <source>
        <strain evidence="10 11">IC154</strain>
    </source>
</reference>
<dbReference type="AlphaFoldDB" id="A0A5C6ZQ59"/>
<dbReference type="GO" id="GO:0004180">
    <property type="term" value="F:carboxypeptidase activity"/>
    <property type="evidence" value="ECO:0007669"/>
    <property type="project" value="UniProtKB-ARBA"/>
</dbReference>
<organism evidence="10 11">
    <name type="scientific">Gillisia hiemivivida</name>
    <dbReference type="NCBI Taxonomy" id="291190"/>
    <lineage>
        <taxon>Bacteria</taxon>
        <taxon>Pseudomonadati</taxon>
        <taxon>Bacteroidota</taxon>
        <taxon>Flavobacteriia</taxon>
        <taxon>Flavobacteriales</taxon>
        <taxon>Flavobacteriaceae</taxon>
        <taxon>Gillisia</taxon>
    </lineage>
</organism>
<evidence type="ECO:0000256" key="1">
    <source>
        <dbReference type="ARBA" id="ARBA00004752"/>
    </source>
</evidence>
<dbReference type="CDD" id="cd16913">
    <property type="entry name" value="YkuD_like"/>
    <property type="match status" value="1"/>
</dbReference>
<keyword evidence="11" id="KW-1185">Reference proteome</keyword>
<feature type="active site" description="Nucleophile" evidence="7">
    <location>
        <position position="478"/>
    </location>
</feature>
<evidence type="ECO:0000256" key="2">
    <source>
        <dbReference type="ARBA" id="ARBA00005992"/>
    </source>
</evidence>
<accession>A0A5C6ZQ59</accession>
<dbReference type="EMBL" id="VORY01000019">
    <property type="protein sequence ID" value="TXD92618.1"/>
    <property type="molecule type" value="Genomic_DNA"/>
</dbReference>
<dbReference type="Pfam" id="PF20142">
    <property type="entry name" value="Scaffold"/>
    <property type="match status" value="1"/>
</dbReference>
<keyword evidence="4 7" id="KW-0133">Cell shape</keyword>
<feature type="active site" description="Proton donor/acceptor" evidence="7">
    <location>
        <position position="459"/>
    </location>
</feature>
<feature type="region of interest" description="Disordered" evidence="8">
    <location>
        <begin position="43"/>
        <end position="62"/>
    </location>
</feature>
<keyword evidence="3" id="KW-0808">Transferase</keyword>
<dbReference type="SUPFAM" id="SSF47090">
    <property type="entry name" value="PGBD-like"/>
    <property type="match status" value="1"/>
</dbReference>
<keyword evidence="6 7" id="KW-0961">Cell wall biogenesis/degradation</keyword>
<dbReference type="InterPro" id="IPR002477">
    <property type="entry name" value="Peptidoglycan-bd-like"/>
</dbReference>
<dbReference type="PROSITE" id="PS52029">
    <property type="entry name" value="LD_TPASE"/>
    <property type="match status" value="1"/>
</dbReference>
<dbReference type="GO" id="GO:0008360">
    <property type="term" value="P:regulation of cell shape"/>
    <property type="evidence" value="ECO:0007669"/>
    <property type="project" value="UniProtKB-UniRule"/>
</dbReference>
<evidence type="ECO:0000256" key="4">
    <source>
        <dbReference type="ARBA" id="ARBA00022960"/>
    </source>
</evidence>
<evidence type="ECO:0000313" key="10">
    <source>
        <dbReference type="EMBL" id="TXD92618.1"/>
    </source>
</evidence>
<feature type="compositionally biased region" description="Polar residues" evidence="8">
    <location>
        <begin position="45"/>
        <end position="62"/>
    </location>
</feature>
<dbReference type="InterPro" id="IPR052905">
    <property type="entry name" value="LD-transpeptidase_YkuD-like"/>
</dbReference>
<dbReference type="UniPathway" id="UPA00219"/>
<evidence type="ECO:0000256" key="3">
    <source>
        <dbReference type="ARBA" id="ARBA00022679"/>
    </source>
</evidence>
<dbReference type="SUPFAM" id="SSF141523">
    <property type="entry name" value="L,D-transpeptidase catalytic domain-like"/>
    <property type="match status" value="1"/>
</dbReference>
<evidence type="ECO:0000256" key="7">
    <source>
        <dbReference type="PROSITE-ProRule" id="PRU01373"/>
    </source>
</evidence>
<evidence type="ECO:0000259" key="9">
    <source>
        <dbReference type="PROSITE" id="PS52029"/>
    </source>
</evidence>
<proteinExistence type="inferred from homology"/>